<gene>
    <name evidence="5" type="ORF">H5P27_17805</name>
</gene>
<dbReference type="Proteomes" id="UP000526501">
    <property type="component" value="Unassembled WGS sequence"/>
</dbReference>
<dbReference type="GO" id="GO:0020037">
    <property type="term" value="F:heme binding"/>
    <property type="evidence" value="ECO:0007669"/>
    <property type="project" value="InterPro"/>
</dbReference>
<evidence type="ECO:0000256" key="4">
    <source>
        <dbReference type="RuleBase" id="RU000461"/>
    </source>
</evidence>
<comment type="similarity">
    <text evidence="2 4">Belongs to the cytochrome P450 family.</text>
</comment>
<dbReference type="Pfam" id="PF00067">
    <property type="entry name" value="p450"/>
    <property type="match status" value="1"/>
</dbReference>
<feature type="binding site" description="axial binding residue" evidence="3">
    <location>
        <position position="384"/>
    </location>
    <ligand>
        <name>heme</name>
        <dbReference type="ChEBI" id="CHEBI:30413"/>
    </ligand>
    <ligandPart>
        <name>Fe</name>
        <dbReference type="ChEBI" id="CHEBI:18248"/>
    </ligandPart>
</feature>
<dbReference type="SUPFAM" id="SSF48264">
    <property type="entry name" value="Cytochrome P450"/>
    <property type="match status" value="1"/>
</dbReference>
<name>A0A7X1B9P9_9BACT</name>
<keyword evidence="4" id="KW-0560">Oxidoreductase</keyword>
<keyword evidence="3 4" id="KW-0349">Heme</keyword>
<proteinExistence type="inferred from homology"/>
<evidence type="ECO:0000256" key="2">
    <source>
        <dbReference type="ARBA" id="ARBA00010617"/>
    </source>
</evidence>
<dbReference type="Gene3D" id="1.10.630.10">
    <property type="entry name" value="Cytochrome P450"/>
    <property type="match status" value="1"/>
</dbReference>
<dbReference type="CDD" id="cd00302">
    <property type="entry name" value="cytochrome_P450"/>
    <property type="match status" value="1"/>
</dbReference>
<keyword evidence="3 4" id="KW-0479">Metal-binding</keyword>
<comment type="cofactor">
    <cofactor evidence="1 3">
        <name>heme</name>
        <dbReference type="ChEBI" id="CHEBI:30413"/>
    </cofactor>
</comment>
<keyword evidence="4" id="KW-0503">Monooxygenase</keyword>
<evidence type="ECO:0000256" key="3">
    <source>
        <dbReference type="PIRSR" id="PIRSR602401-1"/>
    </source>
</evidence>
<dbReference type="InterPro" id="IPR001128">
    <property type="entry name" value="Cyt_P450"/>
</dbReference>
<dbReference type="InterPro" id="IPR002401">
    <property type="entry name" value="Cyt_P450_E_grp-I"/>
</dbReference>
<comment type="caution">
    <text evidence="5">The sequence shown here is derived from an EMBL/GenBank/DDBJ whole genome shotgun (WGS) entry which is preliminary data.</text>
</comment>
<keyword evidence="3 4" id="KW-0408">Iron</keyword>
<dbReference type="AlphaFoldDB" id="A0A7X1B9P9"/>
<dbReference type="GO" id="GO:0005506">
    <property type="term" value="F:iron ion binding"/>
    <property type="evidence" value="ECO:0007669"/>
    <property type="project" value="InterPro"/>
</dbReference>
<dbReference type="InterPro" id="IPR036396">
    <property type="entry name" value="Cyt_P450_sf"/>
</dbReference>
<dbReference type="PROSITE" id="PS00086">
    <property type="entry name" value="CYTOCHROME_P450"/>
    <property type="match status" value="1"/>
</dbReference>
<dbReference type="GO" id="GO:0004497">
    <property type="term" value="F:monooxygenase activity"/>
    <property type="evidence" value="ECO:0007669"/>
    <property type="project" value="UniProtKB-KW"/>
</dbReference>
<protein>
    <submittedName>
        <fullName evidence="5">Cytochrome P450</fullName>
    </submittedName>
</protein>
<dbReference type="RefSeq" id="WP_185661777.1">
    <property type="nucleotide sequence ID" value="NZ_CAWPOO010000013.1"/>
</dbReference>
<reference evidence="5 6" key="1">
    <citation type="submission" date="2020-07" db="EMBL/GenBank/DDBJ databases">
        <authorList>
            <person name="Feng X."/>
        </authorList>
    </citation>
    <scope>NUCLEOTIDE SEQUENCE [LARGE SCALE GENOMIC DNA]</scope>
    <source>
        <strain evidence="5 6">JCM23202</strain>
    </source>
</reference>
<sequence length="443" mass="50174">MSEKTTTENIPYFAAPTEENWSFQTGPLQFMRAAHKRHGGVCRISFSDREFVLLTGTEANEFVWSSSDLWCYRDSRGAFLSELGEPHVTSSDGEKHRAKRKLINKSFSVSSNIRYLPKIASIVRDHLKAAAEAGEKVALRQWLPRVITRFNLETVSQAAVSDEEFEILVRWQLHFISGVALSPQKQEAHYSLPSYLEDKKAAFDIMGRIVDERLADDNPPDDNFQQVIEAREKAGTPGTRDDLVNELYYILVAGIQNTTHFTITMLREIYSPAGWLDWLREELEDWDGYDAMAVAGMERLKAFTFEIQRNRPQVLTLPLLPNRDFEFGGYTIPEGTLCVYCPPFMHFDEQYFENPDVFDPKRFMDGAKFSPKHNGFFGGGAHVCVGRNVTLLQGPLMVALILKSFDLQDVPPSDTFLIEQSGGEAQTPCEVRIVPRATEPASV</sequence>
<evidence type="ECO:0000313" key="5">
    <source>
        <dbReference type="EMBL" id="MBC2607914.1"/>
    </source>
</evidence>
<dbReference type="PANTHER" id="PTHR24305">
    <property type="entry name" value="CYTOCHROME P450"/>
    <property type="match status" value="1"/>
</dbReference>
<dbReference type="PRINTS" id="PR00463">
    <property type="entry name" value="EP450I"/>
</dbReference>
<accession>A0A7X1B9P9</accession>
<evidence type="ECO:0000256" key="1">
    <source>
        <dbReference type="ARBA" id="ARBA00001971"/>
    </source>
</evidence>
<dbReference type="InterPro" id="IPR050121">
    <property type="entry name" value="Cytochrome_P450_monoxygenase"/>
</dbReference>
<dbReference type="PANTHER" id="PTHR24305:SF166">
    <property type="entry name" value="CYTOCHROME P450 12A4, MITOCHONDRIAL-RELATED"/>
    <property type="match status" value="1"/>
</dbReference>
<dbReference type="GO" id="GO:0016705">
    <property type="term" value="F:oxidoreductase activity, acting on paired donors, with incorporation or reduction of molecular oxygen"/>
    <property type="evidence" value="ECO:0007669"/>
    <property type="project" value="InterPro"/>
</dbReference>
<organism evidence="5 6">
    <name type="scientific">Pelagicoccus albus</name>
    <dbReference type="NCBI Taxonomy" id="415222"/>
    <lineage>
        <taxon>Bacteria</taxon>
        <taxon>Pseudomonadati</taxon>
        <taxon>Verrucomicrobiota</taxon>
        <taxon>Opitutia</taxon>
        <taxon>Puniceicoccales</taxon>
        <taxon>Pelagicoccaceae</taxon>
        <taxon>Pelagicoccus</taxon>
    </lineage>
</organism>
<evidence type="ECO:0000313" key="6">
    <source>
        <dbReference type="Proteomes" id="UP000526501"/>
    </source>
</evidence>
<keyword evidence="6" id="KW-1185">Reference proteome</keyword>
<dbReference type="InterPro" id="IPR017972">
    <property type="entry name" value="Cyt_P450_CS"/>
</dbReference>
<dbReference type="EMBL" id="JACHVC010000013">
    <property type="protein sequence ID" value="MBC2607914.1"/>
    <property type="molecule type" value="Genomic_DNA"/>
</dbReference>